<comment type="caution">
    <text evidence="2">The sequence shown here is derived from an EMBL/GenBank/DDBJ whole genome shotgun (WGS) entry which is preliminary data.</text>
</comment>
<dbReference type="Proteomes" id="UP001201812">
    <property type="component" value="Unassembled WGS sequence"/>
</dbReference>
<feature type="chain" id="PRO_5042055251" evidence="1">
    <location>
        <begin position="23"/>
        <end position="207"/>
    </location>
</feature>
<evidence type="ECO:0000313" key="3">
    <source>
        <dbReference type="Proteomes" id="UP001201812"/>
    </source>
</evidence>
<reference evidence="2" key="1">
    <citation type="submission" date="2022-01" db="EMBL/GenBank/DDBJ databases">
        <title>Genome Sequence Resource for Two Populations of Ditylenchus destructor, the Migratory Endoparasitic Phytonematode.</title>
        <authorList>
            <person name="Zhang H."/>
            <person name="Lin R."/>
            <person name="Xie B."/>
        </authorList>
    </citation>
    <scope>NUCLEOTIDE SEQUENCE</scope>
    <source>
        <strain evidence="2">BazhouSP</strain>
    </source>
</reference>
<dbReference type="EMBL" id="JAKKPZ010000047">
    <property type="protein sequence ID" value="KAI1706549.1"/>
    <property type="molecule type" value="Genomic_DNA"/>
</dbReference>
<dbReference type="AlphaFoldDB" id="A0AAD4MZK8"/>
<keyword evidence="1" id="KW-0732">Signal</keyword>
<evidence type="ECO:0000256" key="1">
    <source>
        <dbReference type="SAM" id="SignalP"/>
    </source>
</evidence>
<proteinExistence type="predicted"/>
<keyword evidence="3" id="KW-1185">Reference proteome</keyword>
<accession>A0AAD4MZK8</accession>
<protein>
    <submittedName>
        <fullName evidence="2">Uncharacterized protein</fullName>
    </submittedName>
</protein>
<gene>
    <name evidence="2" type="ORF">DdX_13010</name>
</gene>
<sequence length="207" mass="23594">MFTSFVSMIIFTSCIFTPFANSAWDGFTCARSENNDCVELEIRGALSKWKKGGLGTMLLSGGLAEGKQSPVKVKNISLKKGSITQTVNTIFPKATFSFKLNGKFEELLGDYEVEIPQCSEGQKRTIKFRVEERDANEENPAYATGMLSKYDNYYKKIQGTPLLYYKEFKPRDKGYKEDEPNLRIYLPRGQQKAMISFNDMDSNDMHY</sequence>
<feature type="signal peptide" evidence="1">
    <location>
        <begin position="1"/>
        <end position="22"/>
    </location>
</feature>
<organism evidence="2 3">
    <name type="scientific">Ditylenchus destructor</name>
    <dbReference type="NCBI Taxonomy" id="166010"/>
    <lineage>
        <taxon>Eukaryota</taxon>
        <taxon>Metazoa</taxon>
        <taxon>Ecdysozoa</taxon>
        <taxon>Nematoda</taxon>
        <taxon>Chromadorea</taxon>
        <taxon>Rhabditida</taxon>
        <taxon>Tylenchina</taxon>
        <taxon>Tylenchomorpha</taxon>
        <taxon>Sphaerularioidea</taxon>
        <taxon>Anguinidae</taxon>
        <taxon>Anguininae</taxon>
        <taxon>Ditylenchus</taxon>
    </lineage>
</organism>
<evidence type="ECO:0000313" key="2">
    <source>
        <dbReference type="EMBL" id="KAI1706549.1"/>
    </source>
</evidence>
<name>A0AAD4MZK8_9BILA</name>